<dbReference type="Pfam" id="PF02954">
    <property type="entry name" value="HTH_8"/>
    <property type="match status" value="1"/>
</dbReference>
<organism evidence="2 3">
    <name type="scientific">Tepidimonas sediminis</name>
    <dbReference type="NCBI Taxonomy" id="2588941"/>
    <lineage>
        <taxon>Bacteria</taxon>
        <taxon>Pseudomonadati</taxon>
        <taxon>Pseudomonadota</taxon>
        <taxon>Betaproteobacteria</taxon>
        <taxon>Burkholderiales</taxon>
        <taxon>Tepidimonas</taxon>
    </lineage>
</organism>
<dbReference type="InterPro" id="IPR002197">
    <property type="entry name" value="HTH_Fis"/>
</dbReference>
<gene>
    <name evidence="2" type="primary">acoR</name>
    <name evidence="2" type="ORF">Tsedi_01820</name>
</gene>
<feature type="domain" description="DNA binding HTH" evidence="1">
    <location>
        <begin position="320"/>
        <end position="358"/>
    </location>
</feature>
<dbReference type="AlphaFoldDB" id="A0A554WM14"/>
<evidence type="ECO:0000313" key="2">
    <source>
        <dbReference type="EMBL" id="TSE24626.1"/>
    </source>
</evidence>
<name>A0A554WM14_9BURK</name>
<dbReference type="Gene3D" id="1.10.10.60">
    <property type="entry name" value="Homeodomain-like"/>
    <property type="match status" value="1"/>
</dbReference>
<dbReference type="SUPFAM" id="SSF46689">
    <property type="entry name" value="Homeodomain-like"/>
    <property type="match status" value="1"/>
</dbReference>
<dbReference type="GO" id="GO:0043565">
    <property type="term" value="F:sequence-specific DNA binding"/>
    <property type="evidence" value="ECO:0007669"/>
    <property type="project" value="InterPro"/>
</dbReference>
<dbReference type="OrthoDB" id="9761705at2"/>
<dbReference type="Proteomes" id="UP000320225">
    <property type="component" value="Unassembled WGS sequence"/>
</dbReference>
<proteinExistence type="predicted"/>
<keyword evidence="3" id="KW-1185">Reference proteome</keyword>
<dbReference type="RefSeq" id="WP_143895872.1">
    <property type="nucleotide sequence ID" value="NZ_VJND01000011.1"/>
</dbReference>
<evidence type="ECO:0000313" key="3">
    <source>
        <dbReference type="Proteomes" id="UP000320225"/>
    </source>
</evidence>
<accession>A0A554WM14</accession>
<reference evidence="2 3" key="1">
    <citation type="submission" date="2019-07" db="EMBL/GenBank/DDBJ databases">
        <title>Tepidimonas sediminis YIM 72259 draft genome.</title>
        <authorList>
            <person name="Da Costa M.S."/>
            <person name="Froufe H.J.C."/>
            <person name="Egas C."/>
            <person name="Albuquerque L."/>
        </authorList>
    </citation>
    <scope>NUCLEOTIDE SEQUENCE [LARGE SCALE GENOMIC DNA]</scope>
    <source>
        <strain evidence="2 3">YIM 72259</strain>
    </source>
</reference>
<protein>
    <submittedName>
        <fullName evidence="2">Acetoin catabolism regulatory protein</fullName>
    </submittedName>
</protein>
<comment type="caution">
    <text evidence="2">The sequence shown here is derived from an EMBL/GenBank/DDBJ whole genome shotgun (WGS) entry which is preliminary data.</text>
</comment>
<evidence type="ECO:0000259" key="1">
    <source>
        <dbReference type="Pfam" id="PF02954"/>
    </source>
</evidence>
<dbReference type="Gene3D" id="3.30.450.40">
    <property type="match status" value="1"/>
</dbReference>
<dbReference type="InterPro" id="IPR029016">
    <property type="entry name" value="GAF-like_dom_sf"/>
</dbReference>
<dbReference type="InterPro" id="IPR009057">
    <property type="entry name" value="Homeodomain-like_sf"/>
</dbReference>
<dbReference type="PRINTS" id="PR01590">
    <property type="entry name" value="HTHFIS"/>
</dbReference>
<dbReference type="EMBL" id="VJND01000011">
    <property type="protein sequence ID" value="TSE24626.1"/>
    <property type="molecule type" value="Genomic_DNA"/>
</dbReference>
<sequence>MATPTAVDERLRAIEQARRDWLLEQREVPAPLESWIVASWRRCLAQGRRPHERLAFDTVSAAAQRRVLEAGTALRRAAAPVIEATLARAMRDTGYFALLTDADGVVLDVHGPADPSNRHVHAIARIGVDLSERAVGTTAIGAALAERVPVWLHRGEHFFDDTAVYSCAGAPLFGPDGRCAGMLDLTGVLAPERRALKHLVAVAARRIEHALVAAVPHALSLRLTWPGRLPGDDDDGLLVLDGEGVIVAANRTAAEMLDLRTPWPHVEEALALPAAALFDAARRQRAPWEVPTWSALRVVVLARLADAEPPPGAAAAALPLRHREAALIRQAVAEAGGNVAEAARRLGISRATIYRKLQPR</sequence>